<gene>
    <name evidence="1" type="ORF">GCM10010274_63560</name>
</gene>
<dbReference type="EMBL" id="BMTP01000027">
    <property type="protein sequence ID" value="GGU66248.1"/>
    <property type="molecule type" value="Genomic_DNA"/>
</dbReference>
<evidence type="ECO:0000313" key="1">
    <source>
        <dbReference type="EMBL" id="GGU66248.1"/>
    </source>
</evidence>
<protein>
    <submittedName>
        <fullName evidence="1">Uncharacterized protein</fullName>
    </submittedName>
</protein>
<dbReference type="Proteomes" id="UP000636661">
    <property type="component" value="Unassembled WGS sequence"/>
</dbReference>
<name>A0A918I461_9ACTN</name>
<reference evidence="1" key="2">
    <citation type="submission" date="2020-09" db="EMBL/GenBank/DDBJ databases">
        <authorList>
            <person name="Sun Q."/>
            <person name="Ohkuma M."/>
        </authorList>
    </citation>
    <scope>NUCLEOTIDE SEQUENCE</scope>
    <source>
        <strain evidence="1">JCM 4391</strain>
    </source>
</reference>
<sequence>MEYVPREVSMDSGDTPARKVFRVADGSWLVEVRGNDHKRIVCRVNTAELVRERPYVPAGETLAERRRRLTGQI</sequence>
<evidence type="ECO:0000313" key="2">
    <source>
        <dbReference type="Proteomes" id="UP000636661"/>
    </source>
</evidence>
<dbReference type="AlphaFoldDB" id="A0A918I461"/>
<keyword evidence="2" id="KW-1185">Reference proteome</keyword>
<proteinExistence type="predicted"/>
<accession>A0A918I461</accession>
<organism evidence="1 2">
    <name type="scientific">Streptomyces lavendofoliae</name>
    <dbReference type="NCBI Taxonomy" id="67314"/>
    <lineage>
        <taxon>Bacteria</taxon>
        <taxon>Bacillati</taxon>
        <taxon>Actinomycetota</taxon>
        <taxon>Actinomycetes</taxon>
        <taxon>Kitasatosporales</taxon>
        <taxon>Streptomycetaceae</taxon>
        <taxon>Streptomyces</taxon>
    </lineage>
</organism>
<reference evidence="1" key="1">
    <citation type="journal article" date="2014" name="Int. J. Syst. Evol. Microbiol.">
        <title>Complete genome sequence of Corynebacterium casei LMG S-19264T (=DSM 44701T), isolated from a smear-ripened cheese.</title>
        <authorList>
            <consortium name="US DOE Joint Genome Institute (JGI-PGF)"/>
            <person name="Walter F."/>
            <person name="Albersmeier A."/>
            <person name="Kalinowski J."/>
            <person name="Ruckert C."/>
        </authorList>
    </citation>
    <scope>NUCLEOTIDE SEQUENCE</scope>
    <source>
        <strain evidence="1">JCM 4391</strain>
    </source>
</reference>
<comment type="caution">
    <text evidence="1">The sequence shown here is derived from an EMBL/GenBank/DDBJ whole genome shotgun (WGS) entry which is preliminary data.</text>
</comment>